<accession>A0ACA9K3H6</accession>
<sequence length="1205" mass="136577">MSNLSVNTIIAHGQEEIITSDRSEIDENDDDDATLVDESSNEEEEEYLTSPSIPNENIDFELVYALHKFQATVEGQISVERDDKLKLLDDSNSYWWLVKVLRCDAVGYIPAESIETPYERLARLNRHRNINFASSGNNKEEDYLRREHKGQVKIVSFTSPLHVVAEEHSDYLEDIDDESYEEYEGDDELLEDDTEPTTDPALQNEKVEDTGINGLQENSDTNKNAPKSEVLDDENQQQNNEEDLLRHDQASQHQLGQPAHKQNSEPAIGRMKQNVYTNEQNHSASSVPSDITKIINQPGETIKTSLTPALGSDFMDFSDDEERQSNAKTNKPFGNDPTKTKISFDELIKNDEKDEKKGGKSKKEEKKKEGGRFMNFFKRKSKKKEEEPPKQFSKTTGNSNYNNRVKPANIQYQQMDSQSSPRQGSLTDQQRIQVQVDLHSQRDQGQQSQMQQQGQQKMQALTRPPLQQKSQLRPQSPQQQEKYQEHQQFSNINSQSQQTPATQSNTIYNVFRIFAGKNIMASEEFKVVLLSPTISVKDLIKKTLIRFKLDSEENWADYYITVKEINGDQVRLSPHDHPLEIYDSLITSSVPLPTVRRESISSISSTFSNLSGHDVIKALDLQNESQNSACFFLNKKSKRGSRSSEERKIRVRVLVYADDLPVRLRSKSLQIPRTSMSVPKHLAEKASRRRSREEGKPKEKSVIVNTNATVINVIEKAMNKFGITEGIADDGRVSDAGSEKLIYHLTMIVDGEEKALSPETFVTSVFPSQNIHHLSVDSLESSLSLECHSDEPIFVLRLLRSEDLQSRASEVELKRITQGAFQSMLHKRMSNQNPMQSNTNFSSRKELIEQQREYSRARQNSIITTHKNNSQGVDIVTSMGAIRSSRVFGSKVRYSFISKTGEEIDISDLIEDIWSDDEIKIEDIDSMSINRSSIDSLRNSNGYRAFSPTTNNKRKSTTQDVDVLGKIIDETQNDGITLEERIDRVFRKVRAGQYGTNATSNFASSPRNQKTTSSQGQVQEPYKTHGSIASPPLSPKSQNRAGSISNSRSESKSIEAIPEDSELSLLNIKNSLEEIQSQSSLHSLPVIPQTRKRSSSATSNSSIKSNNSVQSLNAMSMSNSSAHRKSSVSTTDNSWILSDSLGLQELLILVRSEVNMIDIKERRKSEWQFDNDSEMVLTMFRTMEIKDEIKEVYESVNNELEELEQ</sequence>
<reference evidence="1" key="1">
    <citation type="submission" date="2021-06" db="EMBL/GenBank/DDBJ databases">
        <authorList>
            <person name="Kallberg Y."/>
            <person name="Tangrot J."/>
            <person name="Rosling A."/>
        </authorList>
    </citation>
    <scope>NUCLEOTIDE SEQUENCE</scope>
    <source>
        <strain evidence="1">CL356</strain>
    </source>
</reference>
<dbReference type="EMBL" id="CAJVPT010000738">
    <property type="protein sequence ID" value="CAG8449323.1"/>
    <property type="molecule type" value="Genomic_DNA"/>
</dbReference>
<comment type="caution">
    <text evidence="1">The sequence shown here is derived from an EMBL/GenBank/DDBJ whole genome shotgun (WGS) entry which is preliminary data.</text>
</comment>
<keyword evidence="2" id="KW-1185">Reference proteome</keyword>
<protein>
    <submittedName>
        <fullName evidence="1">12365_t:CDS:1</fullName>
    </submittedName>
</protein>
<evidence type="ECO:0000313" key="2">
    <source>
        <dbReference type="Proteomes" id="UP000789525"/>
    </source>
</evidence>
<name>A0ACA9K3H6_9GLOM</name>
<dbReference type="Proteomes" id="UP000789525">
    <property type="component" value="Unassembled WGS sequence"/>
</dbReference>
<evidence type="ECO:0000313" key="1">
    <source>
        <dbReference type="EMBL" id="CAG8449323.1"/>
    </source>
</evidence>
<feature type="non-terminal residue" evidence="1">
    <location>
        <position position="1205"/>
    </location>
</feature>
<gene>
    <name evidence="1" type="ORF">ACOLOM_LOCUS682</name>
</gene>
<proteinExistence type="predicted"/>
<organism evidence="1 2">
    <name type="scientific">Acaulospora colombiana</name>
    <dbReference type="NCBI Taxonomy" id="27376"/>
    <lineage>
        <taxon>Eukaryota</taxon>
        <taxon>Fungi</taxon>
        <taxon>Fungi incertae sedis</taxon>
        <taxon>Mucoromycota</taxon>
        <taxon>Glomeromycotina</taxon>
        <taxon>Glomeromycetes</taxon>
        <taxon>Diversisporales</taxon>
        <taxon>Acaulosporaceae</taxon>
        <taxon>Acaulospora</taxon>
    </lineage>
</organism>